<reference evidence="2" key="1">
    <citation type="submission" date="2020-10" db="EMBL/GenBank/DDBJ databases">
        <title>High-Quality Genome Resource of Clonostachys rosea strain S41 by Oxford Nanopore Long-Read Sequencing.</title>
        <authorList>
            <person name="Wang H."/>
        </authorList>
    </citation>
    <scope>NUCLEOTIDE SEQUENCE</scope>
    <source>
        <strain evidence="2">S41</strain>
    </source>
</reference>
<dbReference type="Gene3D" id="3.30.450.30">
    <property type="entry name" value="Dynein light chain 2a, cytoplasmic"/>
    <property type="match status" value="1"/>
</dbReference>
<accession>A0A8H7NFE8</accession>
<evidence type="ECO:0000256" key="1">
    <source>
        <dbReference type="SAM" id="MobiDB-lite"/>
    </source>
</evidence>
<evidence type="ECO:0000313" key="2">
    <source>
        <dbReference type="EMBL" id="KAF9754633.1"/>
    </source>
</evidence>
<organism evidence="2 3">
    <name type="scientific">Bionectria ochroleuca</name>
    <name type="common">Gliocladium roseum</name>
    <dbReference type="NCBI Taxonomy" id="29856"/>
    <lineage>
        <taxon>Eukaryota</taxon>
        <taxon>Fungi</taxon>
        <taxon>Dikarya</taxon>
        <taxon>Ascomycota</taxon>
        <taxon>Pezizomycotina</taxon>
        <taxon>Sordariomycetes</taxon>
        <taxon>Hypocreomycetidae</taxon>
        <taxon>Hypocreales</taxon>
        <taxon>Bionectriaceae</taxon>
        <taxon>Clonostachys</taxon>
    </lineage>
</organism>
<feature type="compositionally biased region" description="Acidic residues" evidence="1">
    <location>
        <begin position="96"/>
        <end position="117"/>
    </location>
</feature>
<gene>
    <name evidence="2" type="ORF">IM811_010074</name>
</gene>
<dbReference type="Proteomes" id="UP000616885">
    <property type="component" value="Unassembled WGS sequence"/>
</dbReference>
<comment type="caution">
    <text evidence="2">The sequence shown here is derived from an EMBL/GenBank/DDBJ whole genome shotgun (WGS) entry which is preliminary data.</text>
</comment>
<proteinExistence type="predicted"/>
<evidence type="ECO:0000313" key="3">
    <source>
        <dbReference type="Proteomes" id="UP000616885"/>
    </source>
</evidence>
<feature type="compositionally biased region" description="Pro residues" evidence="1">
    <location>
        <begin position="123"/>
        <end position="132"/>
    </location>
</feature>
<feature type="region of interest" description="Disordered" evidence="1">
    <location>
        <begin position="76"/>
        <end position="136"/>
    </location>
</feature>
<sequence length="255" mass="26617">MSLPSQHPPLLLTKRLTSFLHANQTSQLPTLLVATQTGKLLAHASPNPVSLLRTHATVAASLFAIHTSSAPALSAALPGGAHTPEGIPSSPLRGDDYDDDGDADTYDEQEEEEEEEDSRGRPRPPPVAPDPLKPATITVQLSGGTVLIRRLKCGLLFVCVGPPSADHGDHHNHHLHPVQHLDSGELVTAAAALAVSTSPSEVASQISVGGQSTSSHDSVGAAMVVAMRRQASDLARWLDDKLGTLAVPEEGVGAD</sequence>
<name>A0A8H7NFE8_BIOOC</name>
<dbReference type="AlphaFoldDB" id="A0A8H7NFE8"/>
<dbReference type="EMBL" id="JADCTT010000003">
    <property type="protein sequence ID" value="KAF9754633.1"/>
    <property type="molecule type" value="Genomic_DNA"/>
</dbReference>
<protein>
    <submittedName>
        <fullName evidence="2">Uncharacterized protein</fullName>
    </submittedName>
</protein>